<feature type="domain" description="Calcineurin-like phosphoesterase" evidence="2">
    <location>
        <begin position="146"/>
        <end position="313"/>
    </location>
</feature>
<gene>
    <name evidence="3" type="ORF">HKX39_09845</name>
</gene>
<dbReference type="InterPro" id="IPR029052">
    <property type="entry name" value="Metallo-depent_PP-like"/>
</dbReference>
<accession>A0A849P5R8</accession>
<evidence type="ECO:0000313" key="4">
    <source>
        <dbReference type="Proteomes" id="UP000537862"/>
    </source>
</evidence>
<dbReference type="InterPro" id="IPR051158">
    <property type="entry name" value="Metallophosphoesterase_sf"/>
</dbReference>
<dbReference type="PANTHER" id="PTHR31302">
    <property type="entry name" value="TRANSMEMBRANE PROTEIN WITH METALLOPHOSPHOESTERASE DOMAIN-RELATED"/>
    <property type="match status" value="1"/>
</dbReference>
<evidence type="ECO:0000256" key="1">
    <source>
        <dbReference type="SAM" id="Phobius"/>
    </source>
</evidence>
<comment type="caution">
    <text evidence="3">The sequence shown here is derived from an EMBL/GenBank/DDBJ whole genome shotgun (WGS) entry which is preliminary data.</text>
</comment>
<feature type="transmembrane region" description="Helical" evidence="1">
    <location>
        <begin position="6"/>
        <end position="23"/>
    </location>
</feature>
<organism evidence="3 4">
    <name type="scientific">Pelistega suis</name>
    <dbReference type="NCBI Taxonomy" id="1631957"/>
    <lineage>
        <taxon>Bacteria</taxon>
        <taxon>Pseudomonadati</taxon>
        <taxon>Pseudomonadota</taxon>
        <taxon>Betaproteobacteria</taxon>
        <taxon>Burkholderiales</taxon>
        <taxon>Alcaligenaceae</taxon>
        <taxon>Pelistega</taxon>
    </lineage>
</organism>
<dbReference type="Proteomes" id="UP000537862">
    <property type="component" value="Unassembled WGS sequence"/>
</dbReference>
<name>A0A849P5R8_9BURK</name>
<dbReference type="AlphaFoldDB" id="A0A849P5R8"/>
<dbReference type="CDD" id="cd07385">
    <property type="entry name" value="MPP_YkuE_C"/>
    <property type="match status" value="1"/>
</dbReference>
<dbReference type="Pfam" id="PF00149">
    <property type="entry name" value="Metallophos"/>
    <property type="match status" value="1"/>
</dbReference>
<dbReference type="PANTHER" id="PTHR31302:SF0">
    <property type="entry name" value="TRANSMEMBRANE PROTEIN WITH METALLOPHOSPHOESTERASE DOMAIN"/>
    <property type="match status" value="1"/>
</dbReference>
<dbReference type="Gene3D" id="3.60.21.10">
    <property type="match status" value="1"/>
</dbReference>
<dbReference type="EMBL" id="JABGBN010000009">
    <property type="protein sequence ID" value="NOL52466.1"/>
    <property type="molecule type" value="Genomic_DNA"/>
</dbReference>
<evidence type="ECO:0000259" key="2">
    <source>
        <dbReference type="Pfam" id="PF00149"/>
    </source>
</evidence>
<keyword evidence="1" id="KW-1133">Transmembrane helix</keyword>
<evidence type="ECO:0000313" key="3">
    <source>
        <dbReference type="EMBL" id="NOL52466.1"/>
    </source>
</evidence>
<reference evidence="3 4" key="1">
    <citation type="submission" date="2020-05" db="EMBL/GenBank/DDBJ databases">
        <authorList>
            <person name="Niu N."/>
        </authorList>
    </citation>
    <scope>NUCLEOTIDE SEQUENCE [LARGE SCALE GENOMIC DNA]</scope>
    <source>
        <strain evidence="3 4">3340-03</strain>
    </source>
</reference>
<keyword evidence="1" id="KW-0472">Membrane</keyword>
<feature type="transmembrane region" description="Helical" evidence="1">
    <location>
        <begin position="60"/>
        <end position="86"/>
    </location>
</feature>
<feature type="transmembrane region" description="Helical" evidence="1">
    <location>
        <begin position="106"/>
        <end position="124"/>
    </location>
</feature>
<feature type="transmembrane region" description="Helical" evidence="1">
    <location>
        <begin position="30"/>
        <end position="48"/>
    </location>
</feature>
<dbReference type="GO" id="GO:0016787">
    <property type="term" value="F:hydrolase activity"/>
    <property type="evidence" value="ECO:0007669"/>
    <property type="project" value="InterPro"/>
</dbReference>
<proteinExistence type="predicted"/>
<keyword evidence="1" id="KW-0812">Transmembrane</keyword>
<protein>
    <submittedName>
        <fullName evidence="3">Metallophosphoesterase</fullName>
    </submittedName>
</protein>
<sequence length="373" mass="41968">MFHIALFIAFLYLVWRLVLPLPYSRLSKVILSLFLLFISKYHWLQLWIWGNMFSPELPTWAVLILGGLFAGFVVLLLLTLVGDIIYLIRRFILRQKHAKLTTSARFAIMGLSVVLTVFGVHQAIQVPDVRTVEVPIKDLPAELDGFKVTHLTDLHVSHLFKHDWLNEVVKRTNDTQPDVIAISGDLIDGFVENRLPDIDAYKELKARYGVFMSLGNHEYYYDGPAWAKTFQNMGMHVLENAHQLIEHQGQSIVIAGVNDEVAERFHLEGPNLTKALNNAPTSAPIILMDHRPKNTRTNIQAGVDLQLSGHTHGGMIIGFTEIVRAFNQGFVSGLYKVGNGWLYQGNGTGLWNGFPIRIGVPSEITVLILKKAS</sequence>
<dbReference type="InterPro" id="IPR004843">
    <property type="entry name" value="Calcineurin-like_PHP"/>
</dbReference>
<keyword evidence="4" id="KW-1185">Reference proteome</keyword>
<dbReference type="SUPFAM" id="SSF56300">
    <property type="entry name" value="Metallo-dependent phosphatases"/>
    <property type="match status" value="1"/>
</dbReference>
<dbReference type="RefSeq" id="WP_171681151.1">
    <property type="nucleotide sequence ID" value="NZ_JABGBN010000009.1"/>
</dbReference>